<organism evidence="3 4">
    <name type="scientific">Salinarimonas ramus</name>
    <dbReference type="NCBI Taxonomy" id="690164"/>
    <lineage>
        <taxon>Bacteria</taxon>
        <taxon>Pseudomonadati</taxon>
        <taxon>Pseudomonadota</taxon>
        <taxon>Alphaproteobacteria</taxon>
        <taxon>Hyphomicrobiales</taxon>
        <taxon>Salinarimonadaceae</taxon>
        <taxon>Salinarimonas</taxon>
    </lineage>
</organism>
<dbReference type="PANTHER" id="PTHR10277">
    <property type="entry name" value="HOMOCITRATE SYNTHASE-RELATED"/>
    <property type="match status" value="1"/>
</dbReference>
<dbReference type="PANTHER" id="PTHR10277:SF9">
    <property type="entry name" value="2-ISOPROPYLMALATE SYNTHASE 1, CHLOROPLASTIC-RELATED"/>
    <property type="match status" value="1"/>
</dbReference>
<name>A0A917QCZ3_9HYPH</name>
<dbReference type="InterPro" id="IPR013785">
    <property type="entry name" value="Aldolase_TIM"/>
</dbReference>
<dbReference type="Pfam" id="PF00682">
    <property type="entry name" value="HMGL-like"/>
    <property type="match status" value="1"/>
</dbReference>
<dbReference type="SUPFAM" id="SSF51569">
    <property type="entry name" value="Aldolase"/>
    <property type="match status" value="1"/>
</dbReference>
<gene>
    <name evidence="3" type="ORF">GCM10011322_34010</name>
</gene>
<dbReference type="InterPro" id="IPR050073">
    <property type="entry name" value="2-IPM_HCS-like"/>
</dbReference>
<evidence type="ECO:0000256" key="1">
    <source>
        <dbReference type="ARBA" id="ARBA00023211"/>
    </source>
</evidence>
<dbReference type="PROSITE" id="PS50991">
    <property type="entry name" value="PYR_CT"/>
    <property type="match status" value="1"/>
</dbReference>
<reference evidence="3 4" key="1">
    <citation type="journal article" date="2014" name="Int. J. Syst. Evol. Microbiol.">
        <title>Complete genome sequence of Corynebacterium casei LMG S-19264T (=DSM 44701T), isolated from a smear-ripened cheese.</title>
        <authorList>
            <consortium name="US DOE Joint Genome Institute (JGI-PGF)"/>
            <person name="Walter F."/>
            <person name="Albersmeier A."/>
            <person name="Kalinowski J."/>
            <person name="Ruckert C."/>
        </authorList>
    </citation>
    <scope>NUCLEOTIDE SEQUENCE [LARGE SCALE GENOMIC DNA]</scope>
    <source>
        <strain evidence="3 4">CGMCC 1.9161</strain>
    </source>
</reference>
<dbReference type="EMBL" id="BMMF01000010">
    <property type="protein sequence ID" value="GGK44115.1"/>
    <property type="molecule type" value="Genomic_DNA"/>
</dbReference>
<dbReference type="GO" id="GO:0003852">
    <property type="term" value="F:2-isopropylmalate synthase activity"/>
    <property type="evidence" value="ECO:0007669"/>
    <property type="project" value="TreeGrafter"/>
</dbReference>
<proteinExistence type="predicted"/>
<keyword evidence="4" id="KW-1185">Reference proteome</keyword>
<sequence>MNLSYPSGHIPRYDNFELVGLLDETMREGAERCPFSIPASRKAALTRRIVETGVRNVVFGSAPTDPDLMADILAELDRDGAAEGVELAFILLLNCWEPLLERFSRFPDAYKHQVCISFGMVDHKSEEKLFERACEKFRAIGFTKFRVSLLNNFSSGVDEKAYAHITRQIDRSLALGIDTVRINDSLGVCYPETMAVLAANLRHDYQNVHFCVHAHDDKGLGLQNALASIYHGFDLIEGGFSGFGNRSGLPAIEVLMKIFAEKNITIRGLALDDDAVRETGYAAEDTFLVVPNVYRPITGKIVNWENLGVANIPDYLGSERRARKFLTDVGTHDQTLRDVLRRADRPAPDETNALAPFRDALHAEMDEVYRAKRSAYESLIGSLEALYGDGILFEDVAVERAKALAM</sequence>
<keyword evidence="1" id="KW-0464">Manganese</keyword>
<dbReference type="Gene3D" id="3.20.20.70">
    <property type="entry name" value="Aldolase class I"/>
    <property type="match status" value="1"/>
</dbReference>
<protein>
    <submittedName>
        <fullName evidence="3">2-isopropylmalate synthase</fullName>
    </submittedName>
</protein>
<evidence type="ECO:0000313" key="4">
    <source>
        <dbReference type="Proteomes" id="UP000600449"/>
    </source>
</evidence>
<evidence type="ECO:0000259" key="2">
    <source>
        <dbReference type="PROSITE" id="PS50991"/>
    </source>
</evidence>
<feature type="domain" description="Pyruvate carboxyltransferase" evidence="2">
    <location>
        <begin position="19"/>
        <end position="275"/>
    </location>
</feature>
<accession>A0A917QCZ3</accession>
<comment type="caution">
    <text evidence="3">The sequence shown here is derived from an EMBL/GenBank/DDBJ whole genome shotgun (WGS) entry which is preliminary data.</text>
</comment>
<dbReference type="Proteomes" id="UP000600449">
    <property type="component" value="Unassembled WGS sequence"/>
</dbReference>
<dbReference type="GO" id="GO:0009098">
    <property type="term" value="P:L-leucine biosynthetic process"/>
    <property type="evidence" value="ECO:0007669"/>
    <property type="project" value="TreeGrafter"/>
</dbReference>
<dbReference type="RefSeq" id="WP_188914448.1">
    <property type="nucleotide sequence ID" value="NZ_BMMF01000010.1"/>
</dbReference>
<evidence type="ECO:0000313" key="3">
    <source>
        <dbReference type="EMBL" id="GGK44115.1"/>
    </source>
</evidence>
<dbReference type="AlphaFoldDB" id="A0A917QCZ3"/>
<dbReference type="InterPro" id="IPR000891">
    <property type="entry name" value="PYR_CT"/>
</dbReference>